<dbReference type="AlphaFoldDB" id="A0A8I1M9F4"/>
<comment type="caution">
    <text evidence="1">The sequence shown here is derived from an EMBL/GenBank/DDBJ whole genome shotgun (WGS) entry which is preliminary data.</text>
</comment>
<reference evidence="1" key="1">
    <citation type="submission" date="2020-12" db="EMBL/GenBank/DDBJ databases">
        <title>Oil enriched cultivation method for isolating marine PHA-producing bacteria.</title>
        <authorList>
            <person name="Zheng W."/>
            <person name="Yu S."/>
            <person name="Huang Y."/>
        </authorList>
    </citation>
    <scope>NUCLEOTIDE SEQUENCE</scope>
    <source>
        <strain evidence="1">SY-2-3</strain>
    </source>
</reference>
<protein>
    <submittedName>
        <fullName evidence="1">DUF2256 domain-containing protein</fullName>
    </submittedName>
</protein>
<dbReference type="PANTHER" id="PTHR37463:SF1">
    <property type="entry name" value="DUF2256 DOMAIN-CONTAINING PROTEIN"/>
    <property type="match status" value="1"/>
</dbReference>
<sequence length="64" mass="7427">MPRNANGSLRAKAHLPSKTCLSCGRPFLWRRKWKTCWEDVKYCSDRCRNSRPHKRSPEHDGAGS</sequence>
<accession>A0A8I1M9F4</accession>
<organism evidence="1 2">
    <name type="scientific">Thalassospira povalilytica</name>
    <dbReference type="NCBI Taxonomy" id="732237"/>
    <lineage>
        <taxon>Bacteria</taxon>
        <taxon>Pseudomonadati</taxon>
        <taxon>Pseudomonadota</taxon>
        <taxon>Alphaproteobacteria</taxon>
        <taxon>Rhodospirillales</taxon>
        <taxon>Thalassospiraceae</taxon>
        <taxon>Thalassospira</taxon>
    </lineage>
</organism>
<dbReference type="Proteomes" id="UP000664405">
    <property type="component" value="Unassembled WGS sequence"/>
</dbReference>
<evidence type="ECO:0000313" key="2">
    <source>
        <dbReference type="Proteomes" id="UP000664405"/>
    </source>
</evidence>
<name>A0A8I1M9F4_9PROT</name>
<dbReference type="InterPro" id="IPR017136">
    <property type="entry name" value="UCP037205"/>
</dbReference>
<gene>
    <name evidence="1" type="ORF">JF547_13740</name>
</gene>
<dbReference type="RefSeq" id="WP_206927695.1">
    <property type="nucleotide sequence ID" value="NZ_JAEKJW010000002.1"/>
</dbReference>
<dbReference type="PANTHER" id="PTHR37463">
    <property type="entry name" value="GSL3115 PROTEIN"/>
    <property type="match status" value="1"/>
</dbReference>
<dbReference type="Pfam" id="PF10013">
    <property type="entry name" value="DUF2256"/>
    <property type="match status" value="1"/>
</dbReference>
<proteinExistence type="predicted"/>
<evidence type="ECO:0000313" key="1">
    <source>
        <dbReference type="EMBL" id="MBN8197523.1"/>
    </source>
</evidence>
<dbReference type="EMBL" id="JAEKJW010000002">
    <property type="protein sequence ID" value="MBN8197523.1"/>
    <property type="molecule type" value="Genomic_DNA"/>
</dbReference>